<keyword evidence="2" id="KW-1185">Reference proteome</keyword>
<organism evidence="1 2">
    <name type="scientific">Mycobacterium phage Rebel</name>
    <dbReference type="NCBI Taxonomy" id="2743932"/>
    <lineage>
        <taxon>Viruses</taxon>
        <taxon>Duplodnaviria</taxon>
        <taxon>Heunggongvirae</taxon>
        <taxon>Uroviricota</taxon>
        <taxon>Caudoviricetes</taxon>
        <taxon>Nclasvirinae</taxon>
        <taxon>Charlievirus</taxon>
        <taxon>Charlievirus Rebel</taxon>
    </lineage>
</organism>
<proteinExistence type="predicted"/>
<dbReference type="GeneID" id="64368066"/>
<dbReference type="Proteomes" id="UP001179220">
    <property type="component" value="Segment"/>
</dbReference>
<sequence length="134" mass="14611">MSTINASEDGLEPLGEVPAIEPTAFSPVHEVTYYQARCTACGYTETDYGEYSACSDPGSVIDDVIEHSGWFGRYAPTGEHTNIGGRWVPHRELVELLCRGCQHCEVCGTTPAYSVDDEHLVCEAHEDHEFGAAS</sequence>
<name>A0AA48V5W6_9CAUD</name>
<reference evidence="1" key="1">
    <citation type="submission" date="2020-05" db="EMBL/GenBank/DDBJ databases">
        <authorList>
            <person name="Baban N."/>
            <person name="Bartek K."/>
            <person name="Buck J."/>
            <person name="Buttarazzi M."/>
            <person name="Cho H."/>
            <person name="Goldberg A."/>
            <person name="Lin C."/>
            <person name="Lin Z."/>
            <person name="Mansi R."/>
            <person name="Matsil R."/>
            <person name="Moran J."/>
            <person name="Nah C."/>
            <person name="Ngai W."/>
            <person name="Perone T."/>
            <person name="Shah S."/>
            <person name="Mohammed H.T."/>
            <person name="Kenna M."/>
            <person name="Ware V."/>
            <person name="Garlena R.A."/>
            <person name="Russell D.A."/>
            <person name="Pope W.H."/>
            <person name="Jacobs-Sera D."/>
            <person name="Hatfull G.F."/>
        </authorList>
    </citation>
    <scope>NUCLEOTIDE SEQUENCE</scope>
</reference>
<evidence type="ECO:0000313" key="1">
    <source>
        <dbReference type="EMBL" id="QKY78926.1"/>
    </source>
</evidence>
<accession>A0AA48V5W6</accession>
<dbReference type="EMBL" id="MT498042">
    <property type="protein sequence ID" value="QKY78926.1"/>
    <property type="molecule type" value="Genomic_DNA"/>
</dbReference>
<gene>
    <name evidence="1" type="primary">49</name>
    <name evidence="1" type="ORF">SEA_REBEL_49</name>
</gene>
<dbReference type="KEGG" id="vg:64368066"/>
<protein>
    <submittedName>
        <fullName evidence="1">Uncharacterized protein</fullName>
    </submittedName>
</protein>
<dbReference type="RefSeq" id="YP_010052256.1">
    <property type="nucleotide sequence ID" value="NC_054454.1"/>
</dbReference>
<evidence type="ECO:0000313" key="2">
    <source>
        <dbReference type="Proteomes" id="UP001179220"/>
    </source>
</evidence>